<protein>
    <recommendedName>
        <fullName evidence="3">Peptidase</fullName>
    </recommendedName>
</protein>
<evidence type="ECO:0000313" key="2">
    <source>
        <dbReference type="Proteomes" id="UP001595539"/>
    </source>
</evidence>
<dbReference type="Proteomes" id="UP001595539">
    <property type="component" value="Unassembled WGS sequence"/>
</dbReference>
<keyword evidence="2" id="KW-1185">Reference proteome</keyword>
<evidence type="ECO:0000313" key="1">
    <source>
        <dbReference type="EMBL" id="MFC3629004.1"/>
    </source>
</evidence>
<dbReference type="EMBL" id="JBHRXY010000003">
    <property type="protein sequence ID" value="MFC3629004.1"/>
    <property type="molecule type" value="Genomic_DNA"/>
</dbReference>
<organism evidence="1 2">
    <name type="scientific">Paracoccus angustae</name>
    <dbReference type="NCBI Taxonomy" id="1671480"/>
    <lineage>
        <taxon>Bacteria</taxon>
        <taxon>Pseudomonadati</taxon>
        <taxon>Pseudomonadota</taxon>
        <taxon>Alphaproteobacteria</taxon>
        <taxon>Rhodobacterales</taxon>
        <taxon>Paracoccaceae</taxon>
        <taxon>Paracoccus</taxon>
    </lineage>
</organism>
<gene>
    <name evidence="1" type="ORF">ACFOM8_06040</name>
</gene>
<accession>A0ABV7U1T6</accession>
<dbReference type="RefSeq" id="WP_377760254.1">
    <property type="nucleotide sequence ID" value="NZ_JBHRXY010000003.1"/>
</dbReference>
<sequence length="373" mass="38989">MTATPLTARIEVFRPGTFTPMEGGAITYSAADLRAIADAYDPATAPAPIVVGHPSTNAPAFGWVESFDYDAATERLYANLHEIEPSFAELVKAGRFKKVSMQYFGPDQSHNPVPGTWYPKHVGFLGAAAPAVSGLKNVAFSEAAAPAVTFEVAFGAPAEAASLLRKLRDFLIEQFGTEKADQALPSWQIEWLGDQDQAPAPSFAESLATPDTIPNPEKELPAVTQQSDPAFAAREADLTAREQALADRERAAVHAENLSFAEGLVAAGKLIPASKDKVVAILDALPADAAVSFSEGETLSPAAALRQVLDAQPQVVSFGALDLGEAPAAGGAASFSADGKAVDPEGLATHNKALAYQRAHPGTGYIDAVRAVA</sequence>
<reference evidence="2" key="1">
    <citation type="journal article" date="2019" name="Int. J. Syst. Evol. Microbiol.">
        <title>The Global Catalogue of Microorganisms (GCM) 10K type strain sequencing project: providing services to taxonomists for standard genome sequencing and annotation.</title>
        <authorList>
            <consortium name="The Broad Institute Genomics Platform"/>
            <consortium name="The Broad Institute Genome Sequencing Center for Infectious Disease"/>
            <person name="Wu L."/>
            <person name="Ma J."/>
        </authorList>
    </citation>
    <scope>NUCLEOTIDE SEQUENCE [LARGE SCALE GENOMIC DNA]</scope>
    <source>
        <strain evidence="2">KCTC 42473</strain>
    </source>
</reference>
<comment type="caution">
    <text evidence="1">The sequence shown here is derived from an EMBL/GenBank/DDBJ whole genome shotgun (WGS) entry which is preliminary data.</text>
</comment>
<proteinExistence type="predicted"/>
<name>A0ABV7U1T6_9RHOB</name>
<evidence type="ECO:0008006" key="3">
    <source>
        <dbReference type="Google" id="ProtNLM"/>
    </source>
</evidence>